<dbReference type="GO" id="GO:0005737">
    <property type="term" value="C:cytoplasm"/>
    <property type="evidence" value="ECO:0007669"/>
    <property type="project" value="TreeGrafter"/>
</dbReference>
<keyword evidence="2" id="KW-0677">Repeat</keyword>
<sequence>MTPLAIVNTEWPEVATARRENRRELVVSNHEDFDPSVYSLTQLNFLDISKCPLHEIADDLINLADLTKLSLQHDGILVVPLALGQLKNLKFLNLSFNSISSLPSKIFDDLFLLETLILDSNELSELPSLKGLIELHIFSVSNNKLLSLPDNLTCCTKLKSVDVSGNNIKELSNEIPWSNLSNIQHFYLNGNQLKEVPPGLTECKKLRDLRLRENPLRDPRLKKLAASDRDDAGSALMNYLVKASKGQKKLPKTLADNAITQSSKHMAPNPPPVKNVEILSKIEADDSNFRIDVLRPEEVKKGLRPYIFSCVISGISLKGEGLIHAFTKFQTKLHGELGDNRKLATISTHNFESVSLPLQFSLQHIDEINLCPLHHKRFCTGRQLLAHLQIRAELERKQRKLNNYSGLSQYLVLISPLLGPRQDPISSSKGAEIAPLPATTDSSGNTISLHPITGCDKTRLTKETTEILIEVAGVNEMICKIIIRKLIEWLVQNAVPASEEEKSVTITPLAVVNGETGDRLAKFPLEVDIKDPNFLNI</sequence>
<evidence type="ECO:0000313" key="3">
    <source>
        <dbReference type="EMBL" id="VDL20483.1"/>
    </source>
</evidence>
<evidence type="ECO:0000256" key="1">
    <source>
        <dbReference type="ARBA" id="ARBA00022614"/>
    </source>
</evidence>
<dbReference type="OrthoDB" id="67933at2759"/>
<dbReference type="PANTHER" id="PTHR48051">
    <property type="match status" value="1"/>
</dbReference>
<proteinExistence type="predicted"/>
<evidence type="ECO:0000313" key="4">
    <source>
        <dbReference type="EMBL" id="VUZ51773.1"/>
    </source>
</evidence>
<name>A0A0R3SD93_HYMDI</name>
<evidence type="ECO:0000313" key="5">
    <source>
        <dbReference type="Proteomes" id="UP000274504"/>
    </source>
</evidence>
<dbReference type="EMBL" id="CABIJS010000444">
    <property type="protein sequence ID" value="VUZ51773.1"/>
    <property type="molecule type" value="Genomic_DNA"/>
</dbReference>
<dbReference type="InterPro" id="IPR001611">
    <property type="entry name" value="Leu-rich_rpt"/>
</dbReference>
<reference evidence="4 6" key="3">
    <citation type="submission" date="2019-07" db="EMBL/GenBank/DDBJ databases">
        <authorList>
            <person name="Jastrzebski P J."/>
            <person name="Paukszto L."/>
            <person name="Jastrzebski P J."/>
        </authorList>
    </citation>
    <scope>NUCLEOTIDE SEQUENCE [LARGE SCALE GENOMIC DNA]</scope>
    <source>
        <strain evidence="4 6">WMS-il1</strain>
    </source>
</reference>
<dbReference type="STRING" id="6216.A0A0R3SD93"/>
<dbReference type="InterPro" id="IPR020825">
    <property type="entry name" value="Phe-tRNA_synthase-like_B3/B4"/>
</dbReference>
<keyword evidence="1" id="KW-0433">Leucine-rich repeat</keyword>
<dbReference type="PANTHER" id="PTHR48051:SF1">
    <property type="entry name" value="RAS SUPPRESSOR PROTEIN 1"/>
    <property type="match status" value="1"/>
</dbReference>
<organism evidence="7">
    <name type="scientific">Hymenolepis diminuta</name>
    <name type="common">Rat tapeworm</name>
    <dbReference type="NCBI Taxonomy" id="6216"/>
    <lineage>
        <taxon>Eukaryota</taxon>
        <taxon>Metazoa</taxon>
        <taxon>Spiralia</taxon>
        <taxon>Lophotrochozoa</taxon>
        <taxon>Platyhelminthes</taxon>
        <taxon>Cestoda</taxon>
        <taxon>Eucestoda</taxon>
        <taxon>Cyclophyllidea</taxon>
        <taxon>Hymenolepididae</taxon>
        <taxon>Hymenolepis</taxon>
    </lineage>
</organism>
<dbReference type="InterPro" id="IPR003591">
    <property type="entry name" value="Leu-rich_rpt_typical-subtyp"/>
</dbReference>
<dbReference type="InterPro" id="IPR032675">
    <property type="entry name" value="LRR_dom_sf"/>
</dbReference>
<dbReference type="AlphaFoldDB" id="A0A0R3SD93"/>
<accession>A0A0R3SD93</accession>
<keyword evidence="6" id="KW-1185">Reference proteome</keyword>
<dbReference type="Pfam" id="PF00560">
    <property type="entry name" value="LRR_1"/>
    <property type="match status" value="1"/>
</dbReference>
<dbReference type="Proteomes" id="UP000274504">
    <property type="component" value="Unassembled WGS sequence"/>
</dbReference>
<dbReference type="Gene3D" id="3.50.40.10">
    <property type="entry name" value="Phenylalanyl-trna Synthetase, Chain B, domain 3"/>
    <property type="match status" value="1"/>
</dbReference>
<dbReference type="Proteomes" id="UP000321570">
    <property type="component" value="Unassembled WGS sequence"/>
</dbReference>
<reference evidence="7" key="1">
    <citation type="submission" date="2017-02" db="UniProtKB">
        <authorList>
            <consortium name="WormBaseParasite"/>
        </authorList>
    </citation>
    <scope>IDENTIFICATION</scope>
</reference>
<dbReference type="WBParaSite" id="HDID_0000263301-mRNA-1">
    <property type="protein sequence ID" value="HDID_0000263301-mRNA-1"/>
    <property type="gene ID" value="HDID_0000263301"/>
</dbReference>
<dbReference type="SMART" id="SM00364">
    <property type="entry name" value="LRR_BAC"/>
    <property type="match status" value="3"/>
</dbReference>
<evidence type="ECO:0000313" key="6">
    <source>
        <dbReference type="Proteomes" id="UP000321570"/>
    </source>
</evidence>
<dbReference type="SUPFAM" id="SSF52058">
    <property type="entry name" value="L domain-like"/>
    <property type="match status" value="1"/>
</dbReference>
<dbReference type="EMBL" id="UYSG01000674">
    <property type="protein sequence ID" value="VDL20483.1"/>
    <property type="molecule type" value="Genomic_DNA"/>
</dbReference>
<gene>
    <name evidence="3" type="ORF">HDID_LOCUS2634</name>
    <name evidence="4" type="ORF">WMSIL1_LOCUS10383</name>
</gene>
<evidence type="ECO:0000313" key="7">
    <source>
        <dbReference type="WBParaSite" id="HDID_0000263301-mRNA-1"/>
    </source>
</evidence>
<dbReference type="InterPro" id="IPR050216">
    <property type="entry name" value="LRR_domain-containing"/>
</dbReference>
<protein>
    <submittedName>
        <fullName evidence="7">B3_4 domain-containing protein</fullName>
    </submittedName>
</protein>
<dbReference type="Gene3D" id="3.80.10.10">
    <property type="entry name" value="Ribonuclease Inhibitor"/>
    <property type="match status" value="1"/>
</dbReference>
<reference evidence="3 5" key="2">
    <citation type="submission" date="2018-11" db="EMBL/GenBank/DDBJ databases">
        <authorList>
            <consortium name="Pathogen Informatics"/>
        </authorList>
    </citation>
    <scope>NUCLEOTIDE SEQUENCE [LARGE SCALE GENOMIC DNA]</scope>
</reference>
<evidence type="ECO:0000256" key="2">
    <source>
        <dbReference type="ARBA" id="ARBA00022737"/>
    </source>
</evidence>
<dbReference type="PROSITE" id="PS51450">
    <property type="entry name" value="LRR"/>
    <property type="match status" value="3"/>
</dbReference>
<dbReference type="SMART" id="SM00369">
    <property type="entry name" value="LRR_TYP"/>
    <property type="match status" value="6"/>
</dbReference>